<dbReference type="InterPro" id="IPR055225">
    <property type="entry name" value="DNAJC11-like_beta-barrel"/>
</dbReference>
<keyword evidence="2" id="KW-0812">Transmembrane</keyword>
<dbReference type="STRING" id="461836.A0A0L0DFP4"/>
<dbReference type="OMA" id="YFRMAMA"/>
<dbReference type="Pfam" id="PF22774">
    <property type="entry name" value="DNAJC11_beta-barrel"/>
    <property type="match status" value="1"/>
</dbReference>
<dbReference type="OrthoDB" id="10250354at2759"/>
<dbReference type="InterPro" id="IPR024586">
    <property type="entry name" value="DnaJ-like_C11_C"/>
</dbReference>
<dbReference type="InterPro" id="IPR036869">
    <property type="entry name" value="J_dom_sf"/>
</dbReference>
<dbReference type="RefSeq" id="XP_013756327.1">
    <property type="nucleotide sequence ID" value="XM_013900873.1"/>
</dbReference>
<keyword evidence="1" id="KW-0143">Chaperone</keyword>
<dbReference type="AlphaFoldDB" id="A0A0L0DFP4"/>
<dbReference type="Pfam" id="PF00226">
    <property type="entry name" value="DnaJ"/>
    <property type="match status" value="1"/>
</dbReference>
<evidence type="ECO:0000256" key="1">
    <source>
        <dbReference type="ARBA" id="ARBA00023186"/>
    </source>
</evidence>
<dbReference type="PROSITE" id="PS50076">
    <property type="entry name" value="DNAJ_2"/>
    <property type="match status" value="1"/>
</dbReference>
<dbReference type="Gene3D" id="1.10.287.110">
    <property type="entry name" value="DnaJ domain"/>
    <property type="match status" value="1"/>
</dbReference>
<dbReference type="GO" id="GO:0042407">
    <property type="term" value="P:cristae formation"/>
    <property type="evidence" value="ECO:0007669"/>
    <property type="project" value="TreeGrafter"/>
</dbReference>
<sequence>MSLDESFDHLGRGSRLEFDSDNDSDDGGLLGSTAGDIDFYTVLNVERTASADEIRRAYHRMSKYLHPDKQGASEAFLRVAKAYKVLSDERQRMIYDLFGEKGLETSWALAETLKTPEEMMREPSSSRDLAVERLLVTQSVTSHISSRDALEISGYAMARNGLGVGGVDVGLRRQLTAKTWGKVSMGNQASRLVLHSDFTEYAFGEAMASYSCRPNSPAGFDWALLLGRQMTEAFLATVCFRFGLRDSVEVAVTSNGSKAESQARVSVEVSPDDLSLSIKYGRKLSSSSTALAEASVAMRGGASVSLGAERAVSRRSKVSLELGLSATEGVTLELGVKRAGFAFSFPVLLYPSLDLWVAAGAAALPSAAVAALKALVINPNKERRKARRIARMRRERLELTLERAAAVAESMKTLAPVAAERRERESANGGLVIEQAWYGNIEGITPHTPSPHFPQFIPLFVRYLFHGVLHEVIIDDDEPLVLADRAHVVDDPTTTLWHPVVPPAGGPEYPAKE</sequence>
<keyword evidence="5" id="KW-1185">Reference proteome</keyword>
<feature type="transmembrane region" description="Helical" evidence="2">
    <location>
        <begin position="355"/>
        <end position="377"/>
    </location>
</feature>
<dbReference type="Pfam" id="PF11875">
    <property type="entry name" value="DnaJ-like_C11_C"/>
    <property type="match status" value="1"/>
</dbReference>
<reference evidence="4 5" key="1">
    <citation type="submission" date="2010-05" db="EMBL/GenBank/DDBJ databases">
        <title>The Genome Sequence of Thecamonas trahens ATCC 50062.</title>
        <authorList>
            <consortium name="The Broad Institute Genome Sequencing Platform"/>
            <person name="Russ C."/>
            <person name="Cuomo C."/>
            <person name="Shea T."/>
            <person name="Young S.K."/>
            <person name="Zeng Q."/>
            <person name="Koehrsen M."/>
            <person name="Haas B."/>
            <person name="Borodovsky M."/>
            <person name="Guigo R."/>
            <person name="Alvarado L."/>
            <person name="Berlin A."/>
            <person name="Bochicchio J."/>
            <person name="Borenstein D."/>
            <person name="Chapman S."/>
            <person name="Chen Z."/>
            <person name="Freedman E."/>
            <person name="Gellesch M."/>
            <person name="Goldberg J."/>
            <person name="Griggs A."/>
            <person name="Gujja S."/>
            <person name="Heilman E."/>
            <person name="Heiman D."/>
            <person name="Hepburn T."/>
            <person name="Howarth C."/>
            <person name="Jen D."/>
            <person name="Larson L."/>
            <person name="Mehta T."/>
            <person name="Park D."/>
            <person name="Pearson M."/>
            <person name="Roberts A."/>
            <person name="Saif S."/>
            <person name="Shenoy N."/>
            <person name="Sisk P."/>
            <person name="Stolte C."/>
            <person name="Sykes S."/>
            <person name="Thomson T."/>
            <person name="Walk T."/>
            <person name="White J."/>
            <person name="Yandava C."/>
            <person name="Burger G."/>
            <person name="Gray M.W."/>
            <person name="Holland P.W.H."/>
            <person name="King N."/>
            <person name="Lang F.B.F."/>
            <person name="Roger A.J."/>
            <person name="Ruiz-Trillo I."/>
            <person name="Lander E."/>
            <person name="Nusbaum C."/>
        </authorList>
    </citation>
    <scope>NUCLEOTIDE SEQUENCE [LARGE SCALE GENOMIC DNA]</scope>
    <source>
        <strain evidence="4 5">ATCC 50062</strain>
    </source>
</reference>
<keyword evidence="2" id="KW-0472">Membrane</keyword>
<name>A0A0L0DFP4_THETB</name>
<dbReference type="EMBL" id="GL349465">
    <property type="protein sequence ID" value="KNC51119.1"/>
    <property type="molecule type" value="Genomic_DNA"/>
</dbReference>
<dbReference type="PANTHER" id="PTHR44157">
    <property type="entry name" value="DNAJ HOMOLOG SUBFAMILY C MEMBER 11"/>
    <property type="match status" value="1"/>
</dbReference>
<gene>
    <name evidence="4" type="ORF">AMSG_06465</name>
</gene>
<evidence type="ECO:0000313" key="4">
    <source>
        <dbReference type="EMBL" id="KNC51119.1"/>
    </source>
</evidence>
<accession>A0A0L0DFP4</accession>
<dbReference type="PRINTS" id="PR00625">
    <property type="entry name" value="JDOMAIN"/>
</dbReference>
<feature type="domain" description="J" evidence="3">
    <location>
        <begin position="38"/>
        <end position="99"/>
    </location>
</feature>
<dbReference type="eggNOG" id="KOG0718">
    <property type="taxonomic scope" value="Eukaryota"/>
</dbReference>
<dbReference type="SUPFAM" id="SSF46565">
    <property type="entry name" value="Chaperone J-domain"/>
    <property type="match status" value="1"/>
</dbReference>
<dbReference type="InterPro" id="IPR001623">
    <property type="entry name" value="DnaJ_domain"/>
</dbReference>
<proteinExistence type="predicted"/>
<dbReference type="SMART" id="SM00271">
    <property type="entry name" value="DnaJ"/>
    <property type="match status" value="1"/>
</dbReference>
<keyword evidence="2" id="KW-1133">Transmembrane helix</keyword>
<evidence type="ECO:0000259" key="3">
    <source>
        <dbReference type="PROSITE" id="PS50076"/>
    </source>
</evidence>
<dbReference type="InterPro" id="IPR052243">
    <property type="entry name" value="Mito_inner_membrane_organizer"/>
</dbReference>
<evidence type="ECO:0000313" key="5">
    <source>
        <dbReference type="Proteomes" id="UP000054408"/>
    </source>
</evidence>
<evidence type="ECO:0000256" key="2">
    <source>
        <dbReference type="SAM" id="Phobius"/>
    </source>
</evidence>
<dbReference type="Proteomes" id="UP000054408">
    <property type="component" value="Unassembled WGS sequence"/>
</dbReference>
<dbReference type="GO" id="GO:0005739">
    <property type="term" value="C:mitochondrion"/>
    <property type="evidence" value="ECO:0007669"/>
    <property type="project" value="GOC"/>
</dbReference>
<dbReference type="GeneID" id="25565621"/>
<protein>
    <submittedName>
        <fullName evidence="4">DNAJC11 protein</fullName>
    </submittedName>
</protein>
<dbReference type="PANTHER" id="PTHR44157:SF1">
    <property type="entry name" value="DNAJ HOMOLOG SUBFAMILY C MEMBER 11"/>
    <property type="match status" value="1"/>
</dbReference>
<dbReference type="CDD" id="cd06257">
    <property type="entry name" value="DnaJ"/>
    <property type="match status" value="1"/>
</dbReference>
<organism evidence="4 5">
    <name type="scientific">Thecamonas trahens ATCC 50062</name>
    <dbReference type="NCBI Taxonomy" id="461836"/>
    <lineage>
        <taxon>Eukaryota</taxon>
        <taxon>Apusozoa</taxon>
        <taxon>Apusomonadida</taxon>
        <taxon>Apusomonadidae</taxon>
        <taxon>Thecamonas</taxon>
    </lineage>
</organism>